<organism evidence="2">
    <name type="scientific">Geoalkalibacter subterraneus</name>
    <dbReference type="NCBI Taxonomy" id="483547"/>
    <lineage>
        <taxon>Bacteria</taxon>
        <taxon>Pseudomonadati</taxon>
        <taxon>Thermodesulfobacteriota</taxon>
        <taxon>Desulfuromonadia</taxon>
        <taxon>Desulfuromonadales</taxon>
        <taxon>Geoalkalibacteraceae</taxon>
        <taxon>Geoalkalibacter</taxon>
    </lineage>
</organism>
<dbReference type="AlphaFoldDB" id="A0A831PNQ3"/>
<feature type="transmembrane region" description="Helical" evidence="1">
    <location>
        <begin position="20"/>
        <end position="43"/>
    </location>
</feature>
<evidence type="ECO:0008006" key="3">
    <source>
        <dbReference type="Google" id="ProtNLM"/>
    </source>
</evidence>
<feature type="transmembrane region" description="Helical" evidence="1">
    <location>
        <begin position="87"/>
        <end position="106"/>
    </location>
</feature>
<gene>
    <name evidence="2" type="ORF">ENN94_04875</name>
</gene>
<feature type="transmembrane region" description="Helical" evidence="1">
    <location>
        <begin position="64"/>
        <end position="81"/>
    </location>
</feature>
<sequence>MWNFLWNNITGLFEGREFLIGGLGGLSLLMFVGSLIAVPLVIVRLPEDYIRREHKLVRKWPRHIWVPFLILKNGLGVLFLLSGLSMLILPGQGLLTLFIGLVLLDFPRKRILIHRILGCRPIYGAINSLRARFGKPKLEPPLSETVERLQNLDKQDFG</sequence>
<keyword evidence="1" id="KW-0472">Membrane</keyword>
<evidence type="ECO:0000256" key="1">
    <source>
        <dbReference type="SAM" id="Phobius"/>
    </source>
</evidence>
<keyword evidence="1" id="KW-1133">Transmembrane helix</keyword>
<dbReference type="Proteomes" id="UP000886162">
    <property type="component" value="Unassembled WGS sequence"/>
</dbReference>
<proteinExistence type="predicted"/>
<accession>A0A831PNQ3</accession>
<name>A0A831PNQ3_9BACT</name>
<evidence type="ECO:0000313" key="2">
    <source>
        <dbReference type="EMBL" id="HDR47017.1"/>
    </source>
</evidence>
<protein>
    <recommendedName>
        <fullName evidence="3">Transmembrane protein (PGPGW)</fullName>
    </recommendedName>
</protein>
<keyword evidence="1" id="KW-0812">Transmembrane</keyword>
<comment type="caution">
    <text evidence="2">The sequence shown here is derived from an EMBL/GenBank/DDBJ whole genome shotgun (WGS) entry which is preliminary data.</text>
</comment>
<dbReference type="EMBL" id="DSDO01000338">
    <property type="protein sequence ID" value="HDR47017.1"/>
    <property type="molecule type" value="Genomic_DNA"/>
</dbReference>
<reference evidence="2" key="1">
    <citation type="journal article" date="2020" name="mSystems">
        <title>Genome- and Community-Level Interaction Insights into Carbon Utilization and Element Cycling Functions of Hydrothermarchaeota in Hydrothermal Sediment.</title>
        <authorList>
            <person name="Zhou Z."/>
            <person name="Liu Y."/>
            <person name="Xu W."/>
            <person name="Pan J."/>
            <person name="Luo Z.H."/>
            <person name="Li M."/>
        </authorList>
    </citation>
    <scope>NUCLEOTIDE SEQUENCE [LARGE SCALE GENOMIC DNA]</scope>
    <source>
        <strain evidence="2">SpSt-1220</strain>
    </source>
</reference>